<accession>Q6YVE4</accession>
<evidence type="ECO:0000313" key="2">
    <source>
        <dbReference type="Proteomes" id="UP000000763"/>
    </source>
</evidence>
<reference evidence="2" key="1">
    <citation type="journal article" date="2005" name="Nature">
        <title>The map-based sequence of the rice genome.</title>
        <authorList>
            <consortium name="International rice genome sequencing project (IRGSP)"/>
            <person name="Matsumoto T."/>
            <person name="Wu J."/>
            <person name="Kanamori H."/>
            <person name="Katayose Y."/>
            <person name="Fujisawa M."/>
            <person name="Namiki N."/>
            <person name="Mizuno H."/>
            <person name="Yamamoto K."/>
            <person name="Antonio B.A."/>
            <person name="Baba T."/>
            <person name="Sakata K."/>
            <person name="Nagamura Y."/>
            <person name="Aoki H."/>
            <person name="Arikawa K."/>
            <person name="Arita K."/>
            <person name="Bito T."/>
            <person name="Chiden Y."/>
            <person name="Fujitsuka N."/>
            <person name="Fukunaka R."/>
            <person name="Hamada M."/>
            <person name="Harada C."/>
            <person name="Hayashi A."/>
            <person name="Hijishita S."/>
            <person name="Honda M."/>
            <person name="Hosokawa S."/>
            <person name="Ichikawa Y."/>
            <person name="Idonuma A."/>
            <person name="Iijima M."/>
            <person name="Ikeda M."/>
            <person name="Ikeno M."/>
            <person name="Ito K."/>
            <person name="Ito S."/>
            <person name="Ito T."/>
            <person name="Ito Y."/>
            <person name="Ito Y."/>
            <person name="Iwabuchi A."/>
            <person name="Kamiya K."/>
            <person name="Karasawa W."/>
            <person name="Kurita K."/>
            <person name="Katagiri S."/>
            <person name="Kikuta A."/>
            <person name="Kobayashi H."/>
            <person name="Kobayashi N."/>
            <person name="Machita K."/>
            <person name="Maehara T."/>
            <person name="Masukawa M."/>
            <person name="Mizubayashi T."/>
            <person name="Mukai Y."/>
            <person name="Nagasaki H."/>
            <person name="Nagata Y."/>
            <person name="Naito S."/>
            <person name="Nakashima M."/>
            <person name="Nakama Y."/>
            <person name="Nakamichi Y."/>
            <person name="Nakamura M."/>
            <person name="Meguro A."/>
            <person name="Negishi M."/>
            <person name="Ohta I."/>
            <person name="Ohta T."/>
            <person name="Okamoto M."/>
            <person name="Ono N."/>
            <person name="Saji S."/>
            <person name="Sakaguchi M."/>
            <person name="Sakai K."/>
            <person name="Shibata M."/>
            <person name="Shimokawa T."/>
            <person name="Song J."/>
            <person name="Takazaki Y."/>
            <person name="Terasawa K."/>
            <person name="Tsugane M."/>
            <person name="Tsuji K."/>
            <person name="Ueda S."/>
            <person name="Waki K."/>
            <person name="Yamagata H."/>
            <person name="Yamamoto M."/>
            <person name="Yamamoto S."/>
            <person name="Yamane H."/>
            <person name="Yoshiki S."/>
            <person name="Yoshihara R."/>
            <person name="Yukawa K."/>
            <person name="Zhong H."/>
            <person name="Yano M."/>
            <person name="Yuan Q."/>
            <person name="Ouyang S."/>
            <person name="Liu J."/>
            <person name="Jones K.M."/>
            <person name="Gansberger K."/>
            <person name="Moffat K."/>
            <person name="Hill J."/>
            <person name="Bera J."/>
            <person name="Fadrosh D."/>
            <person name="Jin S."/>
            <person name="Johri S."/>
            <person name="Kim M."/>
            <person name="Overton L."/>
            <person name="Reardon M."/>
            <person name="Tsitrin T."/>
            <person name="Vuong H."/>
            <person name="Weaver B."/>
            <person name="Ciecko A."/>
            <person name="Tallon L."/>
            <person name="Jackson J."/>
            <person name="Pai G."/>
            <person name="Aken S.V."/>
            <person name="Utterback T."/>
            <person name="Reidmuller S."/>
            <person name="Feldblyum T."/>
            <person name="Hsiao J."/>
            <person name="Zismann V."/>
            <person name="Iobst S."/>
            <person name="de Vazeille A.R."/>
            <person name="Buell C.R."/>
            <person name="Ying K."/>
            <person name="Li Y."/>
            <person name="Lu T."/>
            <person name="Huang Y."/>
            <person name="Zhao Q."/>
            <person name="Feng Q."/>
            <person name="Zhang L."/>
            <person name="Zhu J."/>
            <person name="Weng Q."/>
            <person name="Mu J."/>
            <person name="Lu Y."/>
            <person name="Fan D."/>
            <person name="Liu Y."/>
            <person name="Guan J."/>
            <person name="Zhang Y."/>
            <person name="Yu S."/>
            <person name="Liu X."/>
            <person name="Zhang Y."/>
            <person name="Hong G."/>
            <person name="Han B."/>
            <person name="Choisne N."/>
            <person name="Demange N."/>
            <person name="Orjeda G."/>
            <person name="Samain S."/>
            <person name="Cattolico L."/>
            <person name="Pelletier E."/>
            <person name="Couloux A."/>
            <person name="Segurens B."/>
            <person name="Wincker P."/>
            <person name="D'Hont A."/>
            <person name="Scarpelli C."/>
            <person name="Weissenbach J."/>
            <person name="Salanoubat M."/>
            <person name="Quetier F."/>
            <person name="Yu Y."/>
            <person name="Kim H.R."/>
            <person name="Rambo T."/>
            <person name="Currie J."/>
            <person name="Collura K."/>
            <person name="Luo M."/>
            <person name="Yang T."/>
            <person name="Ammiraju J.S.S."/>
            <person name="Engler F."/>
            <person name="Soderlund C."/>
            <person name="Wing R.A."/>
            <person name="Palmer L.E."/>
            <person name="de la Bastide M."/>
            <person name="Spiegel L."/>
            <person name="Nascimento L."/>
            <person name="Zutavern T."/>
            <person name="O'Shaughnessy A."/>
            <person name="Dike S."/>
            <person name="Dedhia N."/>
            <person name="Preston R."/>
            <person name="Balija V."/>
            <person name="McCombie W.R."/>
            <person name="Chow T."/>
            <person name="Chen H."/>
            <person name="Chung M."/>
            <person name="Chen C."/>
            <person name="Shaw J."/>
            <person name="Wu H."/>
            <person name="Hsiao K."/>
            <person name="Chao Y."/>
            <person name="Chu M."/>
            <person name="Cheng C."/>
            <person name="Hour A."/>
            <person name="Lee P."/>
            <person name="Lin S."/>
            <person name="Lin Y."/>
            <person name="Liou J."/>
            <person name="Liu S."/>
            <person name="Hsing Y."/>
            <person name="Raghuvanshi S."/>
            <person name="Mohanty A."/>
            <person name="Bharti A.K."/>
            <person name="Gaur A."/>
            <person name="Gupta V."/>
            <person name="Kumar D."/>
            <person name="Ravi V."/>
            <person name="Vij S."/>
            <person name="Kapur A."/>
            <person name="Khurana P."/>
            <person name="Khurana P."/>
            <person name="Khurana J.P."/>
            <person name="Tyagi A.K."/>
            <person name="Gaikwad K."/>
            <person name="Singh A."/>
            <person name="Dalal V."/>
            <person name="Srivastava S."/>
            <person name="Dixit A."/>
            <person name="Pal A.K."/>
            <person name="Ghazi I.A."/>
            <person name="Yadav M."/>
            <person name="Pandit A."/>
            <person name="Bhargava A."/>
            <person name="Sureshbabu K."/>
            <person name="Batra K."/>
            <person name="Sharma T.R."/>
            <person name="Mohapatra T."/>
            <person name="Singh N.K."/>
            <person name="Messing J."/>
            <person name="Nelson A.B."/>
            <person name="Fuks G."/>
            <person name="Kavchok S."/>
            <person name="Keizer G."/>
            <person name="Linton E."/>
            <person name="Llaca V."/>
            <person name="Song R."/>
            <person name="Tanyolac B."/>
            <person name="Young S."/>
            <person name="Ho-Il K."/>
            <person name="Hahn J.H."/>
            <person name="Sangsakoo G."/>
            <person name="Vanavichit A."/>
            <person name="de Mattos Luiz.A.T."/>
            <person name="Zimmer P.D."/>
            <person name="Malone G."/>
            <person name="Dellagostin O."/>
            <person name="de Oliveira A.C."/>
            <person name="Bevan M."/>
            <person name="Bancroft I."/>
            <person name="Minx P."/>
            <person name="Cordum H."/>
            <person name="Wilson R."/>
            <person name="Cheng Z."/>
            <person name="Jin W."/>
            <person name="Jiang J."/>
            <person name="Leong S.A."/>
            <person name="Iwama H."/>
            <person name="Gojobori T."/>
            <person name="Itoh T."/>
            <person name="Niimura Y."/>
            <person name="Fujii Y."/>
            <person name="Habara T."/>
            <person name="Sakai H."/>
            <person name="Sato Y."/>
            <person name="Wilson G."/>
            <person name="Kumar K."/>
            <person name="McCouch S."/>
            <person name="Juretic N."/>
            <person name="Hoen D."/>
            <person name="Wright S."/>
            <person name="Bruskiewich R."/>
            <person name="Bureau T."/>
            <person name="Miyao A."/>
            <person name="Hirochika H."/>
            <person name="Nishikawa T."/>
            <person name="Kadowaki K."/>
            <person name="Sugiura M."/>
            <person name="Burr B."/>
            <person name="Sasaki T."/>
        </authorList>
    </citation>
    <scope>NUCLEOTIDE SEQUENCE [LARGE SCALE GENOMIC DNA]</scope>
    <source>
        <strain evidence="2">cv. Nipponbare</strain>
    </source>
</reference>
<proteinExistence type="predicted"/>
<gene>
    <name evidence="1" type="primary">B1120F06.134</name>
</gene>
<reference evidence="2" key="2">
    <citation type="journal article" date="2008" name="Nucleic Acids Res.">
        <title>The rice annotation project database (RAP-DB): 2008 update.</title>
        <authorList>
            <consortium name="The rice annotation project (RAP)"/>
        </authorList>
    </citation>
    <scope>GENOME REANNOTATION</scope>
    <source>
        <strain evidence="2">cv. Nipponbare</strain>
    </source>
</reference>
<evidence type="ECO:0000313" key="1">
    <source>
        <dbReference type="EMBL" id="BAC84532.1"/>
    </source>
</evidence>
<organism evidence="1 2">
    <name type="scientific">Oryza sativa subsp. japonica</name>
    <name type="common">Rice</name>
    <dbReference type="NCBI Taxonomy" id="39947"/>
    <lineage>
        <taxon>Eukaryota</taxon>
        <taxon>Viridiplantae</taxon>
        <taxon>Streptophyta</taxon>
        <taxon>Embryophyta</taxon>
        <taxon>Tracheophyta</taxon>
        <taxon>Spermatophyta</taxon>
        <taxon>Magnoliopsida</taxon>
        <taxon>Liliopsida</taxon>
        <taxon>Poales</taxon>
        <taxon>Poaceae</taxon>
        <taxon>BOP clade</taxon>
        <taxon>Oryzoideae</taxon>
        <taxon>Oryzeae</taxon>
        <taxon>Oryzinae</taxon>
        <taxon>Oryza</taxon>
        <taxon>Oryza sativa</taxon>
    </lineage>
</organism>
<dbReference type="AlphaFoldDB" id="Q6YVE4"/>
<sequence>MSPLSLTPSPLVAMLWHATKLSKPEREEIYEIRADENFQVLELWIRFKIHANEGVVGDITSSNIPSLSYVFINQRSIKDVLAWVKGKRLSARNTRMIK</sequence>
<dbReference type="EMBL" id="AP005830">
    <property type="protein sequence ID" value="BAC84532.1"/>
    <property type="molecule type" value="Genomic_DNA"/>
</dbReference>
<protein>
    <submittedName>
        <fullName evidence="1">Uncharacterized protein</fullName>
    </submittedName>
</protein>
<name>Q6YVE4_ORYSJ</name>
<dbReference type="Proteomes" id="UP000000763">
    <property type="component" value="Chromosome 7"/>
</dbReference>